<name>A0A2P2LJ02_RHIMU</name>
<accession>A0A2P2LJ02</accession>
<evidence type="ECO:0000313" key="1">
    <source>
        <dbReference type="EMBL" id="MBX17954.1"/>
    </source>
</evidence>
<organism evidence="1">
    <name type="scientific">Rhizophora mucronata</name>
    <name type="common">Asiatic mangrove</name>
    <dbReference type="NCBI Taxonomy" id="61149"/>
    <lineage>
        <taxon>Eukaryota</taxon>
        <taxon>Viridiplantae</taxon>
        <taxon>Streptophyta</taxon>
        <taxon>Embryophyta</taxon>
        <taxon>Tracheophyta</taxon>
        <taxon>Spermatophyta</taxon>
        <taxon>Magnoliopsida</taxon>
        <taxon>eudicotyledons</taxon>
        <taxon>Gunneridae</taxon>
        <taxon>Pentapetalae</taxon>
        <taxon>rosids</taxon>
        <taxon>fabids</taxon>
        <taxon>Malpighiales</taxon>
        <taxon>Rhizophoraceae</taxon>
        <taxon>Rhizophora</taxon>
    </lineage>
</organism>
<dbReference type="EMBL" id="GGEC01037470">
    <property type="protein sequence ID" value="MBX17954.1"/>
    <property type="molecule type" value="Transcribed_RNA"/>
</dbReference>
<proteinExistence type="predicted"/>
<sequence length="111" mass="12579">MQQHQLFQQSPIALNAKLLWVVCILSAENASYKILEKHAILPVEQGSKMAAIYAKLEAANSNYYKCLCFLTCQLNANQIVYIPLNNCQLSCIYLQNEQKGLSLLVLMNEKQ</sequence>
<protein>
    <submittedName>
        <fullName evidence="1">Uncharacterized protein</fullName>
    </submittedName>
</protein>
<dbReference type="AlphaFoldDB" id="A0A2P2LJ02"/>
<reference evidence="1" key="1">
    <citation type="submission" date="2018-02" db="EMBL/GenBank/DDBJ databases">
        <title>Rhizophora mucronata_Transcriptome.</title>
        <authorList>
            <person name="Meera S.P."/>
            <person name="Sreeshan A."/>
            <person name="Augustine A."/>
        </authorList>
    </citation>
    <scope>NUCLEOTIDE SEQUENCE</scope>
    <source>
        <tissue evidence="1">Leaf</tissue>
    </source>
</reference>